<dbReference type="InterPro" id="IPR000297">
    <property type="entry name" value="PPIase_PpiC"/>
</dbReference>
<evidence type="ECO:0000256" key="5">
    <source>
        <dbReference type="ARBA" id="ARBA00023136"/>
    </source>
</evidence>
<dbReference type="KEGG" id="cpin:CPIN18020_0971"/>
<dbReference type="Gene3D" id="1.10.4030.10">
    <property type="entry name" value="Porin chaperone SurA, peptide-binding domain"/>
    <property type="match status" value="1"/>
</dbReference>
<keyword evidence="2" id="KW-1003">Cell membrane</keyword>
<dbReference type="InterPro" id="IPR052029">
    <property type="entry name" value="PpiD_chaperone"/>
</dbReference>
<comment type="similarity">
    <text evidence="7">Belongs to the PpiD chaperone family.</text>
</comment>
<name>A0A1S6U7X9_9BACT</name>
<gene>
    <name evidence="8" type="ORF">CPIN18021_0973</name>
</gene>
<protein>
    <submittedName>
        <fullName evidence="8">Putative periplasmic folding chaperone</fullName>
    </submittedName>
</protein>
<dbReference type="InterPro" id="IPR027304">
    <property type="entry name" value="Trigger_fact/SurA_dom_sf"/>
</dbReference>
<comment type="subcellular location">
    <subcellularLocation>
        <location evidence="1">Cell membrane</location>
        <topology evidence="1">Single-pass type II membrane protein</topology>
    </subcellularLocation>
</comment>
<dbReference type="Pfam" id="PF13624">
    <property type="entry name" value="SurA_N_3"/>
    <property type="match status" value="1"/>
</dbReference>
<evidence type="ECO:0000256" key="3">
    <source>
        <dbReference type="ARBA" id="ARBA00022692"/>
    </source>
</evidence>
<keyword evidence="6" id="KW-0143">Chaperone</keyword>
<evidence type="ECO:0000256" key="4">
    <source>
        <dbReference type="ARBA" id="ARBA00022989"/>
    </source>
</evidence>
<keyword evidence="5" id="KW-0472">Membrane</keyword>
<dbReference type="EMBL" id="CP017258">
    <property type="protein sequence ID" value="AQW87780.1"/>
    <property type="molecule type" value="Genomic_DNA"/>
</dbReference>
<evidence type="ECO:0000313" key="8">
    <source>
        <dbReference type="EMBL" id="AQW87780.1"/>
    </source>
</evidence>
<dbReference type="Proteomes" id="UP000190868">
    <property type="component" value="Chromosome"/>
</dbReference>
<evidence type="ECO:0000256" key="2">
    <source>
        <dbReference type="ARBA" id="ARBA00022475"/>
    </source>
</evidence>
<evidence type="ECO:0000256" key="7">
    <source>
        <dbReference type="ARBA" id="ARBA00038408"/>
    </source>
</evidence>
<accession>A0A1S6U7X9</accession>
<dbReference type="Pfam" id="PF13145">
    <property type="entry name" value="Rotamase_2"/>
    <property type="match status" value="1"/>
</dbReference>
<sequence>MITWMQKHKKYLVVTIWISTIAFVGAGFVGWGAYDFNSNRSTSVAKVGHRNISVQELNEKYSQLFSYYNNIFNGQLSEEKASDMGLQNLALDASIRDSLLLNFADDIGLSVNDDDIIKYIVSDSNFQKDGVFDEKIYKDVLRRSRINPQDFEKNLKRSILIEKLSQAIRVSANDDDISMMSAIFNMKDEVAFKIVTINDNEIVITKDEMKKFWEKNQNNYMTEDKYKFGSIFIPNSDLKASDDVLKSYYEDNKDSYRNSEDKIKSFEEAKDLVKRDYALQENKTAALKRYTELKKGEVQTIEDISFFASKAPFDIENLNKLSVGDVVKPIIYNNGYIILKLNEIEKSKTKTYDEAKDEVLEAFKLEKEKEILDAKVKKEVANFDVKNASVASISRTDRKDIDGLDMLESGNFIDHVFSSTNKKGYVILDNKAVIYEILEQKLLPDSLVSDKKLVSENIATLKNNELIKDLTNALQKRYKVEEYIKR</sequence>
<proteinExistence type="inferred from homology"/>
<dbReference type="GO" id="GO:0003755">
    <property type="term" value="F:peptidyl-prolyl cis-trans isomerase activity"/>
    <property type="evidence" value="ECO:0007669"/>
    <property type="project" value="InterPro"/>
</dbReference>
<keyword evidence="9" id="KW-1185">Reference proteome</keyword>
<organism evidence="8 9">
    <name type="scientific">Campylobacter pinnipediorum subsp. caledonicus</name>
    <dbReference type="NCBI Taxonomy" id="1874362"/>
    <lineage>
        <taxon>Bacteria</taxon>
        <taxon>Pseudomonadati</taxon>
        <taxon>Campylobacterota</taxon>
        <taxon>Epsilonproteobacteria</taxon>
        <taxon>Campylobacterales</taxon>
        <taxon>Campylobacteraceae</taxon>
        <taxon>Campylobacter</taxon>
    </lineage>
</organism>
<dbReference type="PANTHER" id="PTHR47529:SF1">
    <property type="entry name" value="PERIPLASMIC CHAPERONE PPID"/>
    <property type="match status" value="1"/>
</dbReference>
<dbReference type="GO" id="GO:0005886">
    <property type="term" value="C:plasma membrane"/>
    <property type="evidence" value="ECO:0007669"/>
    <property type="project" value="UniProtKB-SubCell"/>
</dbReference>
<evidence type="ECO:0000256" key="6">
    <source>
        <dbReference type="ARBA" id="ARBA00023186"/>
    </source>
</evidence>
<evidence type="ECO:0000256" key="1">
    <source>
        <dbReference type="ARBA" id="ARBA00004401"/>
    </source>
</evidence>
<dbReference type="AlphaFoldDB" id="A0A1S6U7X9"/>
<keyword evidence="4" id="KW-1133">Transmembrane helix</keyword>
<dbReference type="SUPFAM" id="SSF109998">
    <property type="entry name" value="Triger factor/SurA peptide-binding domain-like"/>
    <property type="match status" value="1"/>
</dbReference>
<dbReference type="GeneID" id="56566608"/>
<reference evidence="9" key="1">
    <citation type="submission" date="2016-09" db="EMBL/GenBank/DDBJ databases">
        <title>Comparative genomics of the Campylobacter concisus group.</title>
        <authorList>
            <person name="Miller W.G."/>
            <person name="Yee E."/>
            <person name="Chapman M.H."/>
            <person name="Huynh S."/>
            <person name="Bono J.L."/>
            <person name="On S.L.W."/>
            <person name="StLeger J."/>
            <person name="Foster G."/>
            <person name="Parker C.T."/>
        </authorList>
    </citation>
    <scope>NUCLEOTIDE SEQUENCE [LARGE SCALE GENOMIC DNA]</scope>
    <source>
        <strain evidence="9">RM18021</strain>
    </source>
</reference>
<dbReference type="RefSeq" id="WP_078423395.1">
    <property type="nucleotide sequence ID" value="NZ_CP017018.1"/>
</dbReference>
<evidence type="ECO:0000313" key="9">
    <source>
        <dbReference type="Proteomes" id="UP000190868"/>
    </source>
</evidence>
<dbReference type="PANTHER" id="PTHR47529">
    <property type="entry name" value="PEPTIDYL-PROLYL CIS-TRANS ISOMERASE D"/>
    <property type="match status" value="1"/>
</dbReference>
<keyword evidence="3" id="KW-0812">Transmembrane</keyword>